<keyword evidence="1" id="KW-1133">Transmembrane helix</keyword>
<dbReference type="AlphaFoldDB" id="A0A0K2SV21"/>
<name>A0A0K2SV21_LEPSM</name>
<feature type="non-terminal residue" evidence="2">
    <location>
        <position position="1"/>
    </location>
</feature>
<protein>
    <submittedName>
        <fullName evidence="2">Uncharacterized protein</fullName>
    </submittedName>
</protein>
<reference evidence="2" key="1">
    <citation type="submission" date="2014-05" db="EMBL/GenBank/DDBJ databases">
        <authorList>
            <person name="Chronopoulou M."/>
        </authorList>
    </citation>
    <scope>NUCLEOTIDE SEQUENCE</scope>
    <source>
        <tissue evidence="2">Whole organism</tissue>
    </source>
</reference>
<keyword evidence="1" id="KW-0812">Transmembrane</keyword>
<proteinExistence type="predicted"/>
<accession>A0A0K2SV21</accession>
<organism evidence="2">
    <name type="scientific">Lepeophtheirus salmonis</name>
    <name type="common">Salmon louse</name>
    <name type="synonym">Caligus salmonis</name>
    <dbReference type="NCBI Taxonomy" id="72036"/>
    <lineage>
        <taxon>Eukaryota</taxon>
        <taxon>Metazoa</taxon>
        <taxon>Ecdysozoa</taxon>
        <taxon>Arthropoda</taxon>
        <taxon>Crustacea</taxon>
        <taxon>Multicrustacea</taxon>
        <taxon>Hexanauplia</taxon>
        <taxon>Copepoda</taxon>
        <taxon>Siphonostomatoida</taxon>
        <taxon>Caligidae</taxon>
        <taxon>Lepeophtheirus</taxon>
    </lineage>
</organism>
<evidence type="ECO:0000256" key="1">
    <source>
        <dbReference type="SAM" id="Phobius"/>
    </source>
</evidence>
<dbReference type="EMBL" id="HACA01000038">
    <property type="protein sequence ID" value="CDW17399.1"/>
    <property type="molecule type" value="Transcribed_RNA"/>
</dbReference>
<evidence type="ECO:0000313" key="2">
    <source>
        <dbReference type="EMBL" id="CDW17399.1"/>
    </source>
</evidence>
<keyword evidence="1" id="KW-0472">Membrane</keyword>
<sequence>NKQRPILETRERSDLSYLQESLAWLIFLPLILIIPPLYFFLVVVCLRCYEASLLTQLNFGAEEALPPHQSSLLLANLVHLNSFSAAKATRLVGKTSWYCAADNKHYNLITTFEATRSRLAPPKP</sequence>
<feature type="transmembrane region" description="Helical" evidence="1">
    <location>
        <begin position="22"/>
        <end position="46"/>
    </location>
</feature>